<evidence type="ECO:0000313" key="2">
    <source>
        <dbReference type="Proteomes" id="UP000298652"/>
    </source>
</evidence>
<evidence type="ECO:0000313" key="1">
    <source>
        <dbReference type="EMBL" id="TKW07519.1"/>
    </source>
</evidence>
<reference evidence="1" key="1">
    <citation type="submission" date="2019-03" db="EMBL/GenBank/DDBJ databases">
        <title>WGS assembly of Setaria viridis.</title>
        <authorList>
            <person name="Huang P."/>
            <person name="Jenkins J."/>
            <person name="Grimwood J."/>
            <person name="Barry K."/>
            <person name="Healey A."/>
            <person name="Mamidi S."/>
            <person name="Sreedasyam A."/>
            <person name="Shu S."/>
            <person name="Feldman M."/>
            <person name="Wu J."/>
            <person name="Yu Y."/>
            <person name="Chen C."/>
            <person name="Johnson J."/>
            <person name="Rokhsar D."/>
            <person name="Baxter I."/>
            <person name="Schmutz J."/>
            <person name="Brutnell T."/>
            <person name="Kellogg E."/>
        </authorList>
    </citation>
    <scope>NUCLEOTIDE SEQUENCE [LARGE SCALE GENOMIC DNA]</scope>
</reference>
<accession>A0A4U6U2I7</accession>
<dbReference type="EMBL" id="CM016558">
    <property type="protein sequence ID" value="TKW07519.1"/>
    <property type="molecule type" value="Genomic_DNA"/>
</dbReference>
<dbReference type="AlphaFoldDB" id="A0A4U6U2I7"/>
<proteinExistence type="predicted"/>
<protein>
    <recommendedName>
        <fullName evidence="3">F-box associated domain-containing protein</fullName>
    </recommendedName>
</protein>
<keyword evidence="2" id="KW-1185">Reference proteome</keyword>
<dbReference type="Proteomes" id="UP000298652">
    <property type="component" value="Chromosome 7"/>
</dbReference>
<gene>
    <name evidence="1" type="ORF">SEVIR_7G312466v2</name>
</gene>
<name>A0A4U6U2I7_SETVI</name>
<organism evidence="1 2">
    <name type="scientific">Setaria viridis</name>
    <name type="common">Green bristlegrass</name>
    <name type="synonym">Setaria italica subsp. viridis</name>
    <dbReference type="NCBI Taxonomy" id="4556"/>
    <lineage>
        <taxon>Eukaryota</taxon>
        <taxon>Viridiplantae</taxon>
        <taxon>Streptophyta</taxon>
        <taxon>Embryophyta</taxon>
        <taxon>Tracheophyta</taxon>
        <taxon>Spermatophyta</taxon>
        <taxon>Magnoliopsida</taxon>
        <taxon>Liliopsida</taxon>
        <taxon>Poales</taxon>
        <taxon>Poaceae</taxon>
        <taxon>PACMAD clade</taxon>
        <taxon>Panicoideae</taxon>
        <taxon>Panicodae</taxon>
        <taxon>Paniceae</taxon>
        <taxon>Cenchrinae</taxon>
        <taxon>Setaria</taxon>
    </lineage>
</organism>
<dbReference type="PANTHER" id="PTHR33800:SF26">
    <property type="entry name" value="DUF295 DOMAIN-CONTAINING PROTEIN"/>
    <property type="match status" value="1"/>
</dbReference>
<dbReference type="Gramene" id="TKW07519">
    <property type="protein sequence ID" value="TKW07519"/>
    <property type="gene ID" value="SEVIR_7G312466v2"/>
</dbReference>
<dbReference type="PANTHER" id="PTHR33800">
    <property type="entry name" value="OS06G0113600 PROTEIN"/>
    <property type="match status" value="1"/>
</dbReference>
<sequence length="385" mass="42815">MRMLGDSPAAAVDASSAPLLVTPAMVGGSLQPPAGGGSGASFDADMVVILGAMQCVLVCGIGLNSLIPCLRLHYCGRRTLTEKLPLSRGLLRTPATPQALPHRLHLDLISWRASASSFPSVYTFSFPPLHLEPDDPYFHPHSRGIKPLLLSNCKWQLSDPSKKNLSLRCSVPQNTPNKTYYLGCSYGYLIFTYKEDCLLVDANTGAKVNPPKLPCNNKLGYLSAMGVLTAPFTSPNSHLLLFSRAFMFEWQVGTNSWSVHPLDIDDERIHQIVSFKGHILVIDALMRLHRVQLTPQFSMQEIAIMWQSLQYLPVNPWLVASGDMLLMVDLSFRSLCSDEKDDFSRIFEVFRLDFSVEPAKWVKMEKLENQVCLLALIRGILHFVA</sequence>
<evidence type="ECO:0008006" key="3">
    <source>
        <dbReference type="Google" id="ProtNLM"/>
    </source>
</evidence>